<reference evidence="1 2" key="1">
    <citation type="submission" date="2020-10" db="EMBL/GenBank/DDBJ databases">
        <title>Connecting structure to function with the recovery of over 1000 high-quality activated sludge metagenome-assembled genomes encoding full-length rRNA genes using long-read sequencing.</title>
        <authorList>
            <person name="Singleton C.M."/>
            <person name="Petriglieri F."/>
            <person name="Kristensen J.M."/>
            <person name="Kirkegaard R.H."/>
            <person name="Michaelsen T.Y."/>
            <person name="Andersen M.H."/>
            <person name="Karst S.M."/>
            <person name="Dueholm M.S."/>
            <person name="Nielsen P.H."/>
            <person name="Albertsen M."/>
        </authorList>
    </citation>
    <scope>NUCLEOTIDE SEQUENCE [LARGE SCALE GENOMIC DNA]</scope>
    <source>
        <strain evidence="1">Ribe_18-Q3-R11-54_BAT3C.373</strain>
    </source>
</reference>
<protein>
    <submittedName>
        <fullName evidence="1">Uncharacterized protein</fullName>
    </submittedName>
</protein>
<dbReference type="Proteomes" id="UP000808349">
    <property type="component" value="Unassembled WGS sequence"/>
</dbReference>
<organism evidence="1 2">
    <name type="scientific">Candidatus Defluviibacterium haderslevense</name>
    <dbReference type="NCBI Taxonomy" id="2981993"/>
    <lineage>
        <taxon>Bacteria</taxon>
        <taxon>Pseudomonadati</taxon>
        <taxon>Bacteroidota</taxon>
        <taxon>Saprospiria</taxon>
        <taxon>Saprospirales</taxon>
        <taxon>Saprospiraceae</taxon>
        <taxon>Candidatus Defluviibacterium</taxon>
    </lineage>
</organism>
<accession>A0A9D7SAH5</accession>
<proteinExistence type="predicted"/>
<sequence>MQSRLILTFSTIFGIQVALVGQTLNIGFGPIYTLTNQSAPMINSKEDFQNTDYHFVCSYEQYLKSKKLSILAQFSKYEGHTWIKFSKGSVIAPDGFPTLGVGYSGVNNSRIDLLLSYNLINYHKYFYLKPTIGIGLQISKENGSEYGAFERQNGPDYVELEPISATTNNVTQIVPLLGFKTGFTLFQKLEISLSINGLYGFKSFQKMYFKYAYKSVIQPTAIFEAKGTGIYTSFSVGYRFFKR</sequence>
<evidence type="ECO:0000313" key="2">
    <source>
        <dbReference type="Proteomes" id="UP000808349"/>
    </source>
</evidence>
<gene>
    <name evidence="1" type="ORF">IPO85_12735</name>
</gene>
<dbReference type="AlphaFoldDB" id="A0A9D7SAH5"/>
<dbReference type="EMBL" id="JADKFW010000010">
    <property type="protein sequence ID" value="MBK9718349.1"/>
    <property type="molecule type" value="Genomic_DNA"/>
</dbReference>
<name>A0A9D7SAH5_9BACT</name>
<comment type="caution">
    <text evidence="1">The sequence shown here is derived from an EMBL/GenBank/DDBJ whole genome shotgun (WGS) entry which is preliminary data.</text>
</comment>
<evidence type="ECO:0000313" key="1">
    <source>
        <dbReference type="EMBL" id="MBK9718349.1"/>
    </source>
</evidence>